<feature type="binding site" evidence="6">
    <location>
        <position position="207"/>
    </location>
    <ligand>
        <name>Mg(2+)</name>
        <dbReference type="ChEBI" id="CHEBI:18420"/>
    </ligand>
</feature>
<dbReference type="SUPFAM" id="SSF55729">
    <property type="entry name" value="Acyl-CoA N-acyltransferases (Nat)"/>
    <property type="match status" value="1"/>
</dbReference>
<dbReference type="SUPFAM" id="SSF51604">
    <property type="entry name" value="Enolase C-terminal domain-like"/>
    <property type="match status" value="1"/>
</dbReference>
<dbReference type="Gene3D" id="3.20.20.120">
    <property type="entry name" value="Enolase-like C-terminal domain"/>
    <property type="match status" value="1"/>
</dbReference>
<dbReference type="GO" id="GO:0016855">
    <property type="term" value="F:racemase and epimerase activity, acting on amino acids and derivatives"/>
    <property type="evidence" value="ECO:0007669"/>
    <property type="project" value="UniProtKB-UniRule"/>
</dbReference>
<dbReference type="InterPro" id="IPR018110">
    <property type="entry name" value="Mandel_Rmase/mucon_lact_enz_CS"/>
</dbReference>
<dbReference type="CDD" id="cd04301">
    <property type="entry name" value="NAT_SF"/>
    <property type="match status" value="1"/>
</dbReference>
<dbReference type="InterPro" id="IPR016181">
    <property type="entry name" value="Acyl_CoA_acyltransferase"/>
</dbReference>
<evidence type="ECO:0000256" key="5">
    <source>
        <dbReference type="PIRSR" id="PIRSR634603-1"/>
    </source>
</evidence>
<dbReference type="PROSITE" id="PS51186">
    <property type="entry name" value="GNAT"/>
    <property type="match status" value="1"/>
</dbReference>
<dbReference type="Gene3D" id="3.30.390.10">
    <property type="entry name" value="Enolase-like, N-terminal domain"/>
    <property type="match status" value="1"/>
</dbReference>
<dbReference type="PANTHER" id="PTHR48080">
    <property type="entry name" value="D-GALACTONATE DEHYDRATASE-RELATED"/>
    <property type="match status" value="1"/>
</dbReference>
<dbReference type="CDD" id="cd03319">
    <property type="entry name" value="L-Ala-DL-Glu_epimerase"/>
    <property type="match status" value="1"/>
</dbReference>
<dbReference type="Gene3D" id="3.40.630.30">
    <property type="match status" value="1"/>
</dbReference>
<evidence type="ECO:0000256" key="1">
    <source>
        <dbReference type="ARBA" id="ARBA00008031"/>
    </source>
</evidence>
<dbReference type="EMBL" id="CP008947">
    <property type="protein sequence ID" value="AII08154.1"/>
    <property type="molecule type" value="Genomic_DNA"/>
</dbReference>
<dbReference type="EC" id="5.1.1.-" evidence="7"/>
<evidence type="ECO:0000259" key="8">
    <source>
        <dbReference type="PROSITE" id="PS51186"/>
    </source>
</evidence>
<gene>
    <name evidence="9" type="ORF">EP51_27455</name>
</gene>
<dbReference type="Proteomes" id="UP000028488">
    <property type="component" value="Chromosome"/>
</dbReference>
<proteinExistence type="inferred from homology"/>
<dbReference type="PANTHER" id="PTHR48080:SF3">
    <property type="entry name" value="ENOLASE SUPERFAMILY MEMBER DDB_G0284701"/>
    <property type="match status" value="1"/>
</dbReference>
<dbReference type="eggNOG" id="COG0456">
    <property type="taxonomic scope" value="Bacteria"/>
</dbReference>
<evidence type="ECO:0000256" key="6">
    <source>
        <dbReference type="PIRSR" id="PIRSR634603-3"/>
    </source>
</evidence>
<dbReference type="GO" id="GO:0016747">
    <property type="term" value="F:acyltransferase activity, transferring groups other than amino-acyl groups"/>
    <property type="evidence" value="ECO:0007669"/>
    <property type="project" value="InterPro"/>
</dbReference>
<organism evidence="9 10">
    <name type="scientific">Rhodococcus opacus</name>
    <name type="common">Nocardia opaca</name>
    <dbReference type="NCBI Taxonomy" id="37919"/>
    <lineage>
        <taxon>Bacteria</taxon>
        <taxon>Bacillati</taxon>
        <taxon>Actinomycetota</taxon>
        <taxon>Actinomycetes</taxon>
        <taxon>Mycobacteriales</taxon>
        <taxon>Nocardiaceae</taxon>
        <taxon>Rhodococcus</taxon>
    </lineage>
</organism>
<keyword evidence="2 6" id="KW-0479">Metal-binding</keyword>
<evidence type="ECO:0000256" key="3">
    <source>
        <dbReference type="ARBA" id="ARBA00022842"/>
    </source>
</evidence>
<dbReference type="InterPro" id="IPR029017">
    <property type="entry name" value="Enolase-like_N"/>
</dbReference>
<dbReference type="SUPFAM" id="SSF54826">
    <property type="entry name" value="Enolase N-terminal domain-like"/>
    <property type="match status" value="1"/>
</dbReference>
<feature type="binding site" evidence="6">
    <location>
        <position position="181"/>
    </location>
    <ligand>
        <name>Mg(2+)</name>
        <dbReference type="ChEBI" id="CHEBI:18420"/>
    </ligand>
</feature>
<dbReference type="SFLD" id="SFLDS00001">
    <property type="entry name" value="Enolase"/>
    <property type="match status" value="1"/>
</dbReference>
<comment type="similarity">
    <text evidence="1 7">Belongs to the mandelate racemase/muconate lactonizing enzyme family.</text>
</comment>
<dbReference type="Pfam" id="PF00583">
    <property type="entry name" value="Acetyltransf_1"/>
    <property type="match status" value="1"/>
</dbReference>
<dbReference type="SFLD" id="SFLDG00180">
    <property type="entry name" value="muconate_cycloisomerase"/>
    <property type="match status" value="1"/>
</dbReference>
<evidence type="ECO:0000313" key="10">
    <source>
        <dbReference type="Proteomes" id="UP000028488"/>
    </source>
</evidence>
<protein>
    <recommendedName>
        <fullName evidence="7">Dipeptide epimerase</fullName>
        <ecNumber evidence="7">5.1.1.-</ecNumber>
    </recommendedName>
</protein>
<feature type="domain" description="N-acetyltransferase" evidence="8">
    <location>
        <begin position="343"/>
        <end position="496"/>
    </location>
</feature>
<dbReference type="GO" id="GO:0009063">
    <property type="term" value="P:amino acid catabolic process"/>
    <property type="evidence" value="ECO:0007669"/>
    <property type="project" value="InterPro"/>
</dbReference>
<dbReference type="InterPro" id="IPR013342">
    <property type="entry name" value="Mandelate_racemase_C"/>
</dbReference>
<evidence type="ECO:0000256" key="4">
    <source>
        <dbReference type="ARBA" id="ARBA00023235"/>
    </source>
</evidence>
<feature type="active site" description="Proton acceptor; specific for (S)-substrate epimerization" evidence="5">
    <location>
        <position position="254"/>
    </location>
</feature>
<reference evidence="9 10" key="1">
    <citation type="submission" date="2014-07" db="EMBL/GenBank/DDBJ databases">
        <title>Genome Sequence of Rhodococcus opacus Strain R7, a Biodegrader of Mono- and Polycyclic Aromatic Hydrocarbons.</title>
        <authorList>
            <person name="Di Gennaro P."/>
            <person name="Zampolli J."/>
            <person name="Presti I."/>
            <person name="Cappelletti M."/>
            <person name="D'Ursi P."/>
            <person name="Orro A."/>
            <person name="Mezzelani A."/>
            <person name="Milanesi L."/>
        </authorList>
    </citation>
    <scope>NUCLEOTIDE SEQUENCE [LARGE SCALE GENOMIC DNA]</scope>
    <source>
        <strain evidence="9 10">R7</strain>
    </source>
</reference>
<dbReference type="GO" id="GO:0046872">
    <property type="term" value="F:metal ion binding"/>
    <property type="evidence" value="ECO:0007669"/>
    <property type="project" value="UniProtKB-KW"/>
</dbReference>
<dbReference type="SMART" id="SM00922">
    <property type="entry name" value="MR_MLE"/>
    <property type="match status" value="1"/>
</dbReference>
<dbReference type="Pfam" id="PF02746">
    <property type="entry name" value="MR_MLE_N"/>
    <property type="match status" value="1"/>
</dbReference>
<dbReference type="Pfam" id="PF13378">
    <property type="entry name" value="MR_MLE_C"/>
    <property type="match status" value="1"/>
</dbReference>
<feature type="active site" description="Proton acceptor; specific for (R)-substrate epimerization" evidence="5">
    <location>
        <position position="157"/>
    </location>
</feature>
<dbReference type="InterPro" id="IPR000182">
    <property type="entry name" value="GNAT_dom"/>
</dbReference>
<dbReference type="InterPro" id="IPR029065">
    <property type="entry name" value="Enolase_C-like"/>
</dbReference>
<sequence>MKVTAHEISLTQRHLWRSAREAIPVQRGLVVEVEQDGLAGFGEASAFMTDHYNSGLDRMHADLRRIAPLLIDLGPDDPVAVWRALSAELPDSPFVLAALDTAVHDLRARLLGVPLWQALGLERPRELRSSFSIGLDETEVMVHKLRERPGWSAYKIKLADPGDLTVVKELRCHTNAPFSVDGNCGWELSRLLPVLPGLQELGVQLIEQPFPRSAWREARILKERSPIPVIADESIASPRDLDACTDAFDGINVKPMKAGGITPSVALLRRARERGLITMLGCMPESAAGVSATAHLGGLADHLDVDAVDLLAVNTGHGLTLDGAGRVTLPDRPGSGYLPDPAAHGWHVRPVSAADVRPIRHTVLRPGQPPETCAYPEDAHVGTRHFATLVAGRPVGVASLYHEDPPETHAVPGLLPGRGWRLRGMATLEEVRGTGAGTTLLRTVLTNAVLAGAGAVWCNARTSAAGFYVKQGFRILGPEFDIPGIGPHVFMHWSAS</sequence>
<comment type="cofactor">
    <cofactor evidence="6 7">
        <name>Mg(2+)</name>
        <dbReference type="ChEBI" id="CHEBI:18420"/>
    </cofactor>
    <text evidence="6 7">Binds 1 Mg(2+) ion per subunit.</text>
</comment>
<name>A0A076EXS3_RHOOP</name>
<dbReference type="AlphaFoldDB" id="A0A076EXS3"/>
<dbReference type="InterPro" id="IPR036849">
    <property type="entry name" value="Enolase-like_C_sf"/>
</dbReference>
<dbReference type="InterPro" id="IPR034603">
    <property type="entry name" value="Dipeptide_epimerase"/>
</dbReference>
<keyword evidence="3 6" id="KW-0460">Magnesium</keyword>
<dbReference type="InterPro" id="IPR013341">
    <property type="entry name" value="Mandelate_racemase_N_dom"/>
</dbReference>
<evidence type="ECO:0000313" key="9">
    <source>
        <dbReference type="EMBL" id="AII08154.1"/>
    </source>
</evidence>
<evidence type="ECO:0000256" key="2">
    <source>
        <dbReference type="ARBA" id="ARBA00022723"/>
    </source>
</evidence>
<keyword evidence="4 7" id="KW-0413">Isomerase</keyword>
<dbReference type="RefSeq" id="WP_128640999.1">
    <property type="nucleotide sequence ID" value="NZ_CP008947.1"/>
</dbReference>
<accession>A0A076EXS3</accession>
<feature type="binding site" evidence="6">
    <location>
        <position position="232"/>
    </location>
    <ligand>
        <name>Mg(2+)</name>
        <dbReference type="ChEBI" id="CHEBI:18420"/>
    </ligand>
</feature>
<dbReference type="InterPro" id="IPR034593">
    <property type="entry name" value="DgoD-like"/>
</dbReference>
<evidence type="ECO:0000256" key="7">
    <source>
        <dbReference type="RuleBase" id="RU366006"/>
    </source>
</evidence>
<dbReference type="eggNOG" id="COG4948">
    <property type="taxonomic scope" value="Bacteria"/>
</dbReference>
<dbReference type="PROSITE" id="PS00909">
    <property type="entry name" value="MR_MLE_2"/>
    <property type="match status" value="1"/>
</dbReference>